<evidence type="ECO:0000313" key="4">
    <source>
        <dbReference type="Proteomes" id="UP000199586"/>
    </source>
</evidence>
<dbReference type="AlphaFoldDB" id="A0A1I5T9V9"/>
<gene>
    <name evidence="3" type="ORF">SAMN04488241_107166</name>
</gene>
<dbReference type="Proteomes" id="UP000199586">
    <property type="component" value="Unassembled WGS sequence"/>
</dbReference>
<feature type="domain" description="Antitoxin-like ribbon-helix-helix" evidence="2">
    <location>
        <begin position="6"/>
        <end position="54"/>
    </location>
</feature>
<dbReference type="Pfam" id="PF20605">
    <property type="entry name" value="Antitox_RHH"/>
    <property type="match status" value="1"/>
</dbReference>
<evidence type="ECO:0000256" key="1">
    <source>
        <dbReference type="SAM" id="MobiDB-lite"/>
    </source>
</evidence>
<protein>
    <recommendedName>
        <fullName evidence="2">Antitoxin-like ribbon-helix-helix domain-containing protein</fullName>
    </recommendedName>
</protein>
<evidence type="ECO:0000259" key="2">
    <source>
        <dbReference type="Pfam" id="PF20605"/>
    </source>
</evidence>
<organism evidence="3 4">
    <name type="scientific">Sphingomonas rubra</name>
    <dbReference type="NCBI Taxonomy" id="634430"/>
    <lineage>
        <taxon>Bacteria</taxon>
        <taxon>Pseudomonadati</taxon>
        <taxon>Pseudomonadota</taxon>
        <taxon>Alphaproteobacteria</taxon>
        <taxon>Sphingomonadales</taxon>
        <taxon>Sphingomonadaceae</taxon>
        <taxon>Sphingomonas</taxon>
    </lineage>
</organism>
<dbReference type="OrthoDB" id="7190256at2"/>
<dbReference type="RefSeq" id="WP_143090156.1">
    <property type="nucleotide sequence ID" value="NZ_FOXP01000007.1"/>
</dbReference>
<feature type="region of interest" description="Disordered" evidence="1">
    <location>
        <begin position="57"/>
        <end position="78"/>
    </location>
</feature>
<name>A0A1I5T9V9_9SPHN</name>
<dbReference type="STRING" id="634430.SAMN04488241_107166"/>
<proteinExistence type="predicted"/>
<accession>A0A1I5T9V9</accession>
<keyword evidence="4" id="KW-1185">Reference proteome</keyword>
<dbReference type="InterPro" id="IPR046765">
    <property type="entry name" value="Antitox_RHH"/>
</dbReference>
<dbReference type="EMBL" id="FOXP01000007">
    <property type="protein sequence ID" value="SFP79843.1"/>
    <property type="molecule type" value="Genomic_DNA"/>
</dbReference>
<evidence type="ECO:0000313" key="3">
    <source>
        <dbReference type="EMBL" id="SFP79843.1"/>
    </source>
</evidence>
<reference evidence="3 4" key="1">
    <citation type="submission" date="2016-10" db="EMBL/GenBank/DDBJ databases">
        <authorList>
            <person name="de Groot N.N."/>
        </authorList>
    </citation>
    <scope>NUCLEOTIDE SEQUENCE [LARGE SCALE GENOMIC DNA]</scope>
    <source>
        <strain evidence="3 4">CGMCC 1.9113</strain>
    </source>
</reference>
<sequence length="78" mass="8693">MASEARNGLRQIGGWFEPIVVRTLKRLAAERDSTHQVLLAEALNDLFEKYDLKRVADEKQRPRGGAASKARRSAEGDA</sequence>